<dbReference type="Proteomes" id="UP000814128">
    <property type="component" value="Unassembled WGS sequence"/>
</dbReference>
<gene>
    <name evidence="1" type="ORF">K488DRAFT_72970</name>
</gene>
<comment type="caution">
    <text evidence="1">The sequence shown here is derived from an EMBL/GenBank/DDBJ whole genome shotgun (WGS) entry which is preliminary data.</text>
</comment>
<evidence type="ECO:0000313" key="1">
    <source>
        <dbReference type="EMBL" id="KAI0029440.1"/>
    </source>
</evidence>
<reference evidence="1" key="1">
    <citation type="submission" date="2021-02" db="EMBL/GenBank/DDBJ databases">
        <authorList>
            <consortium name="DOE Joint Genome Institute"/>
            <person name="Ahrendt S."/>
            <person name="Looney B.P."/>
            <person name="Miyauchi S."/>
            <person name="Morin E."/>
            <person name="Drula E."/>
            <person name="Courty P.E."/>
            <person name="Chicoki N."/>
            <person name="Fauchery L."/>
            <person name="Kohler A."/>
            <person name="Kuo A."/>
            <person name="Labutti K."/>
            <person name="Pangilinan J."/>
            <person name="Lipzen A."/>
            <person name="Riley R."/>
            <person name="Andreopoulos W."/>
            <person name="He G."/>
            <person name="Johnson J."/>
            <person name="Barry K.W."/>
            <person name="Grigoriev I.V."/>
            <person name="Nagy L."/>
            <person name="Hibbett D."/>
            <person name="Henrissat B."/>
            <person name="Matheny P.B."/>
            <person name="Labbe J."/>
            <person name="Martin F."/>
        </authorList>
    </citation>
    <scope>NUCLEOTIDE SEQUENCE</scope>
    <source>
        <strain evidence="1">EC-137</strain>
    </source>
</reference>
<name>A0ACB8QCZ6_9AGAM</name>
<proteinExistence type="predicted"/>
<sequence>MVYHLPVELVVKVLENVDPQTLSSCKATCRTLRHLVRTTSSLAYPALLAAHALTPTTAHLSSTAETDSRTRLYRLHAYLASWRSLRFPPALDLRTDAGWQLHNGRVLSKRVLGSSAAAFLRLPSRVRAVPAHAWTVPGIPPHALIALDAIQDLLLVVQRQAPTPLSLFGADAMPRRDDDGWLARPLCLSSGARHPRRVADGLAHRLFPHTMPSGDVTSVRDLRICGNTIGILCGSKPQNMQLVLYDWITGALLAVRALPMLSLFFYLLTERAHQAIPAPTLVSFVFVTPTRILIAARERPIGPRASTYRQIPILLLHDLAGPADTQPIRFALPAFPDGGFVAGMDLTADGPAADIAADGCEGLFAPARAPATRTLALWLQHEPDAKRAPNTWVAYTLVIAARAFDRVGPDATPGATVPWAAWGPCHTRLLPGSERVVLVDGRAARRVGTAELQVYDFVPARVRRAARPGAAALTREVVRGSSAWPHAAGGAATALPYVSTRVRLPVAVGEVGEVHTCEDGLIYEIPVRATQDAGEGAAAVEMWAEGERRLLVCTA</sequence>
<protein>
    <submittedName>
        <fullName evidence="1">Uncharacterized protein</fullName>
    </submittedName>
</protein>
<keyword evidence="2" id="KW-1185">Reference proteome</keyword>
<reference evidence="1" key="2">
    <citation type="journal article" date="2022" name="New Phytol.">
        <title>Evolutionary transition to the ectomycorrhizal habit in the genomes of a hyperdiverse lineage of mushroom-forming fungi.</title>
        <authorList>
            <person name="Looney B."/>
            <person name="Miyauchi S."/>
            <person name="Morin E."/>
            <person name="Drula E."/>
            <person name="Courty P.E."/>
            <person name="Kohler A."/>
            <person name="Kuo A."/>
            <person name="LaButti K."/>
            <person name="Pangilinan J."/>
            <person name="Lipzen A."/>
            <person name="Riley R."/>
            <person name="Andreopoulos W."/>
            <person name="He G."/>
            <person name="Johnson J."/>
            <person name="Nolan M."/>
            <person name="Tritt A."/>
            <person name="Barry K.W."/>
            <person name="Grigoriev I.V."/>
            <person name="Nagy L.G."/>
            <person name="Hibbett D."/>
            <person name="Henrissat B."/>
            <person name="Matheny P.B."/>
            <person name="Labbe J."/>
            <person name="Martin F.M."/>
        </authorList>
    </citation>
    <scope>NUCLEOTIDE SEQUENCE</scope>
    <source>
        <strain evidence="1">EC-137</strain>
    </source>
</reference>
<accession>A0ACB8QCZ6</accession>
<organism evidence="1 2">
    <name type="scientific">Vararia minispora EC-137</name>
    <dbReference type="NCBI Taxonomy" id="1314806"/>
    <lineage>
        <taxon>Eukaryota</taxon>
        <taxon>Fungi</taxon>
        <taxon>Dikarya</taxon>
        <taxon>Basidiomycota</taxon>
        <taxon>Agaricomycotina</taxon>
        <taxon>Agaricomycetes</taxon>
        <taxon>Russulales</taxon>
        <taxon>Lachnocladiaceae</taxon>
        <taxon>Vararia</taxon>
    </lineage>
</organism>
<evidence type="ECO:0000313" key="2">
    <source>
        <dbReference type="Proteomes" id="UP000814128"/>
    </source>
</evidence>
<dbReference type="EMBL" id="MU273676">
    <property type="protein sequence ID" value="KAI0029440.1"/>
    <property type="molecule type" value="Genomic_DNA"/>
</dbReference>